<reference evidence="1" key="1">
    <citation type="submission" date="2023-07" db="EMBL/GenBank/DDBJ databases">
        <title>A chromosome-level genome assembly of Lolium multiflorum.</title>
        <authorList>
            <person name="Chen Y."/>
            <person name="Copetti D."/>
            <person name="Kolliker R."/>
            <person name="Studer B."/>
        </authorList>
    </citation>
    <scope>NUCLEOTIDE SEQUENCE</scope>
    <source>
        <strain evidence="1">02402/16</strain>
        <tissue evidence="1">Leaf</tissue>
    </source>
</reference>
<keyword evidence="2" id="KW-1185">Reference proteome</keyword>
<protein>
    <submittedName>
        <fullName evidence="1">Uncharacterized protein</fullName>
    </submittedName>
</protein>
<evidence type="ECO:0000313" key="1">
    <source>
        <dbReference type="EMBL" id="KAK1612036.1"/>
    </source>
</evidence>
<gene>
    <name evidence="1" type="ORF">QYE76_035709</name>
</gene>
<proteinExistence type="predicted"/>
<sequence length="114" mass="12600">MAHLRGPIKTKVEPSKLVLARRRPPRRAIKVELSKLVLFILNDPVIDPLFGDMGFRGGDIKLTIIRPALPMSMLGRLWPAHTESLGTSLPLQLSYDCRFNSVDLEKATVVIAGG</sequence>
<comment type="caution">
    <text evidence="1">The sequence shown here is derived from an EMBL/GenBank/DDBJ whole genome shotgun (WGS) entry which is preliminary data.</text>
</comment>
<dbReference type="EMBL" id="JAUUTY010000007">
    <property type="protein sequence ID" value="KAK1612036.1"/>
    <property type="molecule type" value="Genomic_DNA"/>
</dbReference>
<dbReference type="Proteomes" id="UP001231189">
    <property type="component" value="Unassembled WGS sequence"/>
</dbReference>
<dbReference type="AlphaFoldDB" id="A0AAD8VNQ9"/>
<evidence type="ECO:0000313" key="2">
    <source>
        <dbReference type="Proteomes" id="UP001231189"/>
    </source>
</evidence>
<organism evidence="1 2">
    <name type="scientific">Lolium multiflorum</name>
    <name type="common">Italian ryegrass</name>
    <name type="synonym">Lolium perenne subsp. multiflorum</name>
    <dbReference type="NCBI Taxonomy" id="4521"/>
    <lineage>
        <taxon>Eukaryota</taxon>
        <taxon>Viridiplantae</taxon>
        <taxon>Streptophyta</taxon>
        <taxon>Embryophyta</taxon>
        <taxon>Tracheophyta</taxon>
        <taxon>Spermatophyta</taxon>
        <taxon>Magnoliopsida</taxon>
        <taxon>Liliopsida</taxon>
        <taxon>Poales</taxon>
        <taxon>Poaceae</taxon>
        <taxon>BOP clade</taxon>
        <taxon>Pooideae</taxon>
        <taxon>Poodae</taxon>
        <taxon>Poeae</taxon>
        <taxon>Poeae Chloroplast Group 2 (Poeae type)</taxon>
        <taxon>Loliodinae</taxon>
        <taxon>Loliinae</taxon>
        <taxon>Lolium</taxon>
    </lineage>
</organism>
<name>A0AAD8VNQ9_LOLMU</name>
<accession>A0AAD8VNQ9</accession>